<protein>
    <submittedName>
        <fullName evidence="1">Uncharacterized protein</fullName>
    </submittedName>
</protein>
<dbReference type="Proteomes" id="UP000027361">
    <property type="component" value="Unassembled WGS sequence"/>
</dbReference>
<dbReference type="GeneID" id="25266731"/>
<evidence type="ECO:0000313" key="1">
    <source>
        <dbReference type="EMBL" id="KDN38332.1"/>
    </source>
</evidence>
<comment type="caution">
    <text evidence="1">The sequence shown here is derived from an EMBL/GenBank/DDBJ whole genome shotgun (WGS) entry which is preliminary data.</text>
</comment>
<dbReference type="AlphaFoldDB" id="A0A066V9D3"/>
<name>A0A066V9D3_TILAU</name>
<sequence>MEGSTLSPSLFILLAQSYLPLRTRRPRDRHSQCSQSCQNQVVGSLPGSSEPVQDVICLFPSCPLCILRTLGICIHVCDRQAMARTHWLSLFHAWVHLSVPKFHEASLTCPCYRILRWSHAACSYKEAFVLHTSKYRLRKEQETCADFVSANLDMGRE</sequence>
<dbReference type="RefSeq" id="XP_013240677.1">
    <property type="nucleotide sequence ID" value="XM_013385223.1"/>
</dbReference>
<gene>
    <name evidence="1" type="ORF">K437DRAFT_27654</name>
</gene>
<evidence type="ECO:0000313" key="2">
    <source>
        <dbReference type="Proteomes" id="UP000027361"/>
    </source>
</evidence>
<dbReference type="InParanoid" id="A0A066V9D3"/>
<keyword evidence="2" id="KW-1185">Reference proteome</keyword>
<dbReference type="HOGENOM" id="CLU_1679181_0_0_1"/>
<accession>A0A066V9D3</accession>
<proteinExistence type="predicted"/>
<dbReference type="EMBL" id="JMSN01000120">
    <property type="protein sequence ID" value="KDN38332.1"/>
    <property type="molecule type" value="Genomic_DNA"/>
</dbReference>
<reference evidence="1 2" key="1">
    <citation type="submission" date="2014-05" db="EMBL/GenBank/DDBJ databases">
        <title>Draft genome sequence of a rare smut relative, Tilletiaria anomala UBC 951.</title>
        <authorList>
            <consortium name="DOE Joint Genome Institute"/>
            <person name="Toome M."/>
            <person name="Kuo A."/>
            <person name="Henrissat B."/>
            <person name="Lipzen A."/>
            <person name="Tritt A."/>
            <person name="Yoshinaga Y."/>
            <person name="Zane M."/>
            <person name="Barry K."/>
            <person name="Grigoriev I.V."/>
            <person name="Spatafora J.W."/>
            <person name="Aimea M.C."/>
        </authorList>
    </citation>
    <scope>NUCLEOTIDE SEQUENCE [LARGE SCALE GENOMIC DNA]</scope>
    <source>
        <strain evidence="1 2">UBC 951</strain>
    </source>
</reference>
<organism evidence="1 2">
    <name type="scientific">Tilletiaria anomala (strain ATCC 24038 / CBS 436.72 / UBC 951)</name>
    <dbReference type="NCBI Taxonomy" id="1037660"/>
    <lineage>
        <taxon>Eukaryota</taxon>
        <taxon>Fungi</taxon>
        <taxon>Dikarya</taxon>
        <taxon>Basidiomycota</taxon>
        <taxon>Ustilaginomycotina</taxon>
        <taxon>Exobasidiomycetes</taxon>
        <taxon>Georgefischeriales</taxon>
        <taxon>Tilletiariaceae</taxon>
        <taxon>Tilletiaria</taxon>
    </lineage>
</organism>